<evidence type="ECO:0000313" key="2">
    <source>
        <dbReference type="Proteomes" id="UP000284379"/>
    </source>
</evidence>
<dbReference type="Proteomes" id="UP000284379">
    <property type="component" value="Unassembled WGS sequence"/>
</dbReference>
<reference evidence="1 2" key="1">
    <citation type="submission" date="2018-08" db="EMBL/GenBank/DDBJ databases">
        <title>A genome reference for cultivated species of the human gut microbiota.</title>
        <authorList>
            <person name="Zou Y."/>
            <person name="Xue W."/>
            <person name="Luo G."/>
        </authorList>
    </citation>
    <scope>NUCLEOTIDE SEQUENCE [LARGE SCALE GENOMIC DNA]</scope>
    <source>
        <strain evidence="1 2">AM40-30BH</strain>
    </source>
</reference>
<gene>
    <name evidence="1" type="ORF">DW888_00405</name>
</gene>
<sequence>MCMWDSTTCTSHAALHVHVKQDCAPGKGMFLSKKTKVQHRVTVMMPFRDTSGTEKYAIIFVTNQICIKLP</sequence>
<dbReference type="AlphaFoldDB" id="A0A413VXL4"/>
<dbReference type="EMBL" id="QSGO01000001">
    <property type="protein sequence ID" value="RHB38320.1"/>
    <property type="molecule type" value="Genomic_DNA"/>
</dbReference>
<proteinExistence type="predicted"/>
<organism evidence="1 2">
    <name type="scientific">Bacteroides nordii</name>
    <dbReference type="NCBI Taxonomy" id="291645"/>
    <lineage>
        <taxon>Bacteria</taxon>
        <taxon>Pseudomonadati</taxon>
        <taxon>Bacteroidota</taxon>
        <taxon>Bacteroidia</taxon>
        <taxon>Bacteroidales</taxon>
        <taxon>Bacteroidaceae</taxon>
        <taxon>Bacteroides</taxon>
    </lineage>
</organism>
<name>A0A413VXL4_9BACE</name>
<accession>A0A413VXL4</accession>
<comment type="caution">
    <text evidence="1">The sequence shown here is derived from an EMBL/GenBank/DDBJ whole genome shotgun (WGS) entry which is preliminary data.</text>
</comment>
<evidence type="ECO:0000313" key="1">
    <source>
        <dbReference type="EMBL" id="RHB38320.1"/>
    </source>
</evidence>
<protein>
    <submittedName>
        <fullName evidence="1">Uncharacterized protein</fullName>
    </submittedName>
</protein>